<name>A0ABV7ZDW4_9DEIO</name>
<proteinExistence type="predicted"/>
<dbReference type="Proteomes" id="UP001595803">
    <property type="component" value="Unassembled WGS sequence"/>
</dbReference>
<protein>
    <submittedName>
        <fullName evidence="2">Uncharacterized protein</fullName>
    </submittedName>
</protein>
<evidence type="ECO:0000313" key="2">
    <source>
        <dbReference type="EMBL" id="MFC3834832.1"/>
    </source>
</evidence>
<comment type="caution">
    <text evidence="2">The sequence shown here is derived from an EMBL/GenBank/DDBJ whole genome shotgun (WGS) entry which is preliminary data.</text>
</comment>
<evidence type="ECO:0000313" key="3">
    <source>
        <dbReference type="Proteomes" id="UP001595803"/>
    </source>
</evidence>
<feature type="compositionally biased region" description="Pro residues" evidence="1">
    <location>
        <begin position="1"/>
        <end position="11"/>
    </location>
</feature>
<evidence type="ECO:0000256" key="1">
    <source>
        <dbReference type="SAM" id="MobiDB-lite"/>
    </source>
</evidence>
<organism evidence="2 3">
    <name type="scientific">Deinococcus rufus</name>
    <dbReference type="NCBI Taxonomy" id="2136097"/>
    <lineage>
        <taxon>Bacteria</taxon>
        <taxon>Thermotogati</taxon>
        <taxon>Deinococcota</taxon>
        <taxon>Deinococci</taxon>
        <taxon>Deinococcales</taxon>
        <taxon>Deinococcaceae</taxon>
        <taxon>Deinococcus</taxon>
    </lineage>
</organism>
<gene>
    <name evidence="2" type="ORF">ACFOSB_18390</name>
</gene>
<dbReference type="RefSeq" id="WP_380103233.1">
    <property type="nucleotide sequence ID" value="NZ_JBHRZG010000024.1"/>
</dbReference>
<sequence length="46" mass="4710">MSVPATPPPSRAPRNSTTRVTTTAVNLRAGPSARTAKVATLVRGHG</sequence>
<feature type="region of interest" description="Disordered" evidence="1">
    <location>
        <begin position="1"/>
        <end position="21"/>
    </location>
</feature>
<dbReference type="EMBL" id="JBHRZG010000024">
    <property type="protein sequence ID" value="MFC3834832.1"/>
    <property type="molecule type" value="Genomic_DNA"/>
</dbReference>
<accession>A0ABV7ZDW4</accession>
<keyword evidence="3" id="KW-1185">Reference proteome</keyword>
<reference evidence="3" key="1">
    <citation type="journal article" date="2019" name="Int. J. Syst. Evol. Microbiol.">
        <title>The Global Catalogue of Microorganisms (GCM) 10K type strain sequencing project: providing services to taxonomists for standard genome sequencing and annotation.</title>
        <authorList>
            <consortium name="The Broad Institute Genomics Platform"/>
            <consortium name="The Broad Institute Genome Sequencing Center for Infectious Disease"/>
            <person name="Wu L."/>
            <person name="Ma J."/>
        </authorList>
    </citation>
    <scope>NUCLEOTIDE SEQUENCE [LARGE SCALE GENOMIC DNA]</scope>
    <source>
        <strain evidence="3">CCTCC AB 2017081</strain>
    </source>
</reference>